<dbReference type="PATRIC" id="fig|1341679.3.peg.1555"/>
<protein>
    <recommendedName>
        <fullName evidence="3">MotA/TolQ/ExbB proton channel domain-containing protein</fullName>
    </recommendedName>
</protein>
<evidence type="ECO:0008006" key="3">
    <source>
        <dbReference type="Google" id="ProtNLM"/>
    </source>
</evidence>
<evidence type="ECO:0000313" key="1">
    <source>
        <dbReference type="EMBL" id="ESK48923.1"/>
    </source>
</evidence>
<dbReference type="Proteomes" id="UP000018415">
    <property type="component" value="Unassembled WGS sequence"/>
</dbReference>
<name>V2U4A9_9GAMM</name>
<gene>
    <name evidence="1" type="ORF">P253_01583</name>
</gene>
<evidence type="ECO:0000313" key="2">
    <source>
        <dbReference type="Proteomes" id="UP000018415"/>
    </source>
</evidence>
<organism evidence="1 2">
    <name type="scientific">Acinetobacter indicus CIP 110367</name>
    <dbReference type="NCBI Taxonomy" id="1341679"/>
    <lineage>
        <taxon>Bacteria</taxon>
        <taxon>Pseudomonadati</taxon>
        <taxon>Pseudomonadota</taxon>
        <taxon>Gammaproteobacteria</taxon>
        <taxon>Moraxellales</taxon>
        <taxon>Moraxellaceae</taxon>
        <taxon>Acinetobacter</taxon>
    </lineage>
</organism>
<keyword evidence="2" id="KW-1185">Reference proteome</keyword>
<accession>V2U4A9</accession>
<dbReference type="AlphaFoldDB" id="V2U4A9"/>
<dbReference type="HOGENOM" id="CLU_596700_0_0_6"/>
<reference evidence="1 2" key="1">
    <citation type="submission" date="2013-10" db="EMBL/GenBank/DDBJ databases">
        <title>The Genome Sequence of Acinetobacter indicus CIP 110367.</title>
        <authorList>
            <consortium name="The Broad Institute Genomics Platform"/>
            <consortium name="The Broad Institute Genome Sequencing Center for Infectious Disease"/>
            <person name="Cerqueira G."/>
            <person name="Feldgarden M."/>
            <person name="Courvalin P."/>
            <person name="Grillot-Courvalin C."/>
            <person name="Clermont D."/>
            <person name="Rocha E."/>
            <person name="Yoon E.-J."/>
            <person name="Nemec A."/>
            <person name="Young S.K."/>
            <person name="Zeng Q."/>
            <person name="Gargeya S."/>
            <person name="Fitzgerald M."/>
            <person name="Abouelleil A."/>
            <person name="Alvarado L."/>
            <person name="Berlin A.M."/>
            <person name="Chapman S.B."/>
            <person name="Gainer-Dewar J."/>
            <person name="Goldberg J."/>
            <person name="Gnerre S."/>
            <person name="Griggs A."/>
            <person name="Gujja S."/>
            <person name="Hansen M."/>
            <person name="Howarth C."/>
            <person name="Imamovic A."/>
            <person name="Ireland A."/>
            <person name="Larimer J."/>
            <person name="McCowan C."/>
            <person name="Murphy C."/>
            <person name="Pearson M."/>
            <person name="Poon T.W."/>
            <person name="Priest M."/>
            <person name="Roberts A."/>
            <person name="Saif S."/>
            <person name="Shea T."/>
            <person name="Sykes S."/>
            <person name="Wortman J."/>
            <person name="Nusbaum C."/>
            <person name="Birren B."/>
        </authorList>
    </citation>
    <scope>NUCLEOTIDE SEQUENCE [LARGE SCALE GENOMIC DNA]</scope>
    <source>
        <strain evidence="1 2">CIP 110367</strain>
    </source>
</reference>
<dbReference type="EMBL" id="AYET01000002">
    <property type="protein sequence ID" value="ESK48923.1"/>
    <property type="molecule type" value="Genomic_DNA"/>
</dbReference>
<sequence>MFMGVGLGLYDFDLSSNPTKAINNLLIHIQGAFIASTIGVFYSILYKAIFYFVKNDQKNDDALEARISVFLDNNEKSLLIQQRQEVESKDYKDTLVKYIEELVTSNADTLEIQRKQETEFKNYKDILVSRIISLQESNEKFITSQTERNNEIFISALKAVMLEFNKDIGNQFASNFPKLNETLENVISWQNSYSEEIKNNQTTLKQINESYLEQQKQFDLLKNYTESFIQMNKGLQLSSEELDNQINIINEKVEQLAVLGKESIVDAEKYRIQMDAIYNQFNQSNLDLIENMKTYQQNSLDMAKSFEQVIEVNNLFKKNSIDIYEKNLEYSKKVYLNQTDLIEKVGVHQMAAIDKFKNKVDKQLYEVHMDITQKFEMTNDHLNKIDSLIENQHALIKSIQFPKFDKQLLDLQLDISKKIEMTNNHINQIDMKIENQHSSLKNIQEPKALPTSISLGGN</sequence>
<comment type="caution">
    <text evidence="1">The sequence shown here is derived from an EMBL/GenBank/DDBJ whole genome shotgun (WGS) entry which is preliminary data.</text>
</comment>
<dbReference type="eggNOG" id="COG5185">
    <property type="taxonomic scope" value="Bacteria"/>
</dbReference>
<proteinExistence type="predicted"/>